<dbReference type="AlphaFoldDB" id="A0A2U2D091"/>
<sequence length="86" mass="10116">MKYEIWFVIIDTTVNAESLNDRQNLGVLQMETVNTSDNPLYKHCRNIRELEVAFERYRNFPTSDDVVQSPHAKFKVLRIDPVPVYS</sequence>
<accession>A0A2U2D091</accession>
<organism evidence="1 2">
    <name type="scientific">Pseudomonas prosekii</name>
    <dbReference type="NCBI Taxonomy" id="1148509"/>
    <lineage>
        <taxon>Bacteria</taxon>
        <taxon>Pseudomonadati</taxon>
        <taxon>Pseudomonadota</taxon>
        <taxon>Gammaproteobacteria</taxon>
        <taxon>Pseudomonadales</taxon>
        <taxon>Pseudomonadaceae</taxon>
        <taxon>Pseudomonas</taxon>
    </lineage>
</organism>
<evidence type="ECO:0000313" key="1">
    <source>
        <dbReference type="EMBL" id="PWE38776.1"/>
    </source>
</evidence>
<name>A0A2U2D091_9PSED</name>
<gene>
    <name evidence="1" type="ORF">C9I49_27430</name>
</gene>
<protein>
    <submittedName>
        <fullName evidence="1">Uncharacterized protein</fullName>
    </submittedName>
</protein>
<dbReference type="EMBL" id="QFAW01000069">
    <property type="protein sequence ID" value="PWE38776.1"/>
    <property type="molecule type" value="Genomic_DNA"/>
</dbReference>
<proteinExistence type="predicted"/>
<comment type="caution">
    <text evidence="1">The sequence shown here is derived from an EMBL/GenBank/DDBJ whole genome shotgun (WGS) entry which is preliminary data.</text>
</comment>
<dbReference type="Proteomes" id="UP000245056">
    <property type="component" value="Unassembled WGS sequence"/>
</dbReference>
<evidence type="ECO:0000313" key="2">
    <source>
        <dbReference type="Proteomes" id="UP000245056"/>
    </source>
</evidence>
<reference evidence="1 2" key="1">
    <citation type="submission" date="2018-05" db="EMBL/GenBank/DDBJ databases">
        <title>Genome sequences of two Antarctic strains of Pseudomonas prosekii: insights into adaptation to extreme conditions.</title>
        <authorList>
            <person name="Snopkova K."/>
            <person name="Dufkova K."/>
            <person name="Cejkova D."/>
            <person name="Sedlacek I."/>
            <person name="Smajs D."/>
        </authorList>
    </citation>
    <scope>NUCLEOTIDE SEQUENCE [LARGE SCALE GENOMIC DNA]</scope>
    <source>
        <strain evidence="1 2">P2673</strain>
    </source>
</reference>